<name>A0A9Q3D6J2_9BASI</name>
<organism evidence="1 2">
    <name type="scientific">Austropuccinia psidii MF-1</name>
    <dbReference type="NCBI Taxonomy" id="1389203"/>
    <lineage>
        <taxon>Eukaryota</taxon>
        <taxon>Fungi</taxon>
        <taxon>Dikarya</taxon>
        <taxon>Basidiomycota</taxon>
        <taxon>Pucciniomycotina</taxon>
        <taxon>Pucciniomycetes</taxon>
        <taxon>Pucciniales</taxon>
        <taxon>Sphaerophragmiaceae</taxon>
        <taxon>Austropuccinia</taxon>
    </lineage>
</organism>
<dbReference type="Proteomes" id="UP000765509">
    <property type="component" value="Unassembled WGS sequence"/>
</dbReference>
<dbReference type="OrthoDB" id="413361at2759"/>
<accession>A0A9Q3D6J2</accession>
<evidence type="ECO:0008006" key="3">
    <source>
        <dbReference type="Google" id="ProtNLM"/>
    </source>
</evidence>
<proteinExistence type="predicted"/>
<reference evidence="1" key="1">
    <citation type="submission" date="2021-03" db="EMBL/GenBank/DDBJ databases">
        <title>Draft genome sequence of rust myrtle Austropuccinia psidii MF-1, a brazilian biotype.</title>
        <authorList>
            <person name="Quecine M.C."/>
            <person name="Pachon D.M.R."/>
            <person name="Bonatelli M.L."/>
            <person name="Correr F.H."/>
            <person name="Franceschini L.M."/>
            <person name="Leite T.F."/>
            <person name="Margarido G.R.A."/>
            <person name="Almeida C.A."/>
            <person name="Ferrarezi J.A."/>
            <person name="Labate C.A."/>
        </authorList>
    </citation>
    <scope>NUCLEOTIDE SEQUENCE</scope>
    <source>
        <strain evidence="1">MF-1</strain>
    </source>
</reference>
<evidence type="ECO:0000313" key="2">
    <source>
        <dbReference type="Proteomes" id="UP000765509"/>
    </source>
</evidence>
<sequence>MSIIFYSTPSSYSNLAVPFPPSPPLPIAYLYLSNLTPLKQTEHHLSNYKGYTRIPENSNNISKEIVGNFGDPCNNLTEPGRKQNSTNMALFLLPDTKSYQKTISGPEKDHWINTISQDLNNMSLPEFWTPAPAPKHINPLSTTWILKKNTNENGKLTKLKARLCVRGFNQN</sequence>
<evidence type="ECO:0000313" key="1">
    <source>
        <dbReference type="EMBL" id="MBW0496710.1"/>
    </source>
</evidence>
<dbReference type="AlphaFoldDB" id="A0A9Q3D6J2"/>
<protein>
    <recommendedName>
        <fullName evidence="3">Reverse transcriptase Ty1/copia-type domain-containing protein</fullName>
    </recommendedName>
</protein>
<gene>
    <name evidence="1" type="ORF">O181_036425</name>
</gene>
<dbReference type="EMBL" id="AVOT02013776">
    <property type="protein sequence ID" value="MBW0496710.1"/>
    <property type="molecule type" value="Genomic_DNA"/>
</dbReference>
<comment type="caution">
    <text evidence="1">The sequence shown here is derived from an EMBL/GenBank/DDBJ whole genome shotgun (WGS) entry which is preliminary data.</text>
</comment>
<keyword evidence="2" id="KW-1185">Reference proteome</keyword>